<evidence type="ECO:0000313" key="1">
    <source>
        <dbReference type="EMBL" id="KAF0688040.1"/>
    </source>
</evidence>
<sequence>MVIQNDVSTLPEHMSDPRMGKALVALLQATVYATACPVMGSVAELVDYLIAAPDNELPLWGPFVLVSNLIKRSSHPIFFAKNTQRPNDSIVVKLSHGRRNWVEKSNISRPG</sequence>
<reference evidence="1" key="2">
    <citation type="submission" date="2019-06" db="EMBL/GenBank/DDBJ databases">
        <title>Genomics analysis of Aphanomyces spp. identifies a new class of oomycete effector associated with host adaptation.</title>
        <authorList>
            <person name="Gaulin E."/>
        </authorList>
    </citation>
    <scope>NUCLEOTIDE SEQUENCE</scope>
    <source>
        <strain evidence="1">CBS 578.67</strain>
    </source>
</reference>
<dbReference type="EMBL" id="CAADRA010006799">
    <property type="protein sequence ID" value="VFT96992.1"/>
    <property type="molecule type" value="Genomic_DNA"/>
</dbReference>
<dbReference type="Proteomes" id="UP000332933">
    <property type="component" value="Unassembled WGS sequence"/>
</dbReference>
<protein>
    <submittedName>
        <fullName evidence="2">Aste57867_20303 protein</fullName>
    </submittedName>
</protein>
<proteinExistence type="predicted"/>
<accession>A0A485LET8</accession>
<gene>
    <name evidence="2" type="primary">Aste57867_20303</name>
    <name evidence="1" type="ORF">As57867_020237</name>
    <name evidence="2" type="ORF">ASTE57867_20303</name>
</gene>
<evidence type="ECO:0000313" key="2">
    <source>
        <dbReference type="EMBL" id="VFT96992.1"/>
    </source>
</evidence>
<dbReference type="EMBL" id="VJMH01006776">
    <property type="protein sequence ID" value="KAF0688040.1"/>
    <property type="molecule type" value="Genomic_DNA"/>
</dbReference>
<keyword evidence="3" id="KW-1185">Reference proteome</keyword>
<evidence type="ECO:0000313" key="3">
    <source>
        <dbReference type="Proteomes" id="UP000332933"/>
    </source>
</evidence>
<reference evidence="2 3" key="1">
    <citation type="submission" date="2019-03" db="EMBL/GenBank/DDBJ databases">
        <authorList>
            <person name="Gaulin E."/>
            <person name="Dumas B."/>
        </authorList>
    </citation>
    <scope>NUCLEOTIDE SEQUENCE [LARGE SCALE GENOMIC DNA]</scope>
    <source>
        <strain evidence="2">CBS 568.67</strain>
    </source>
</reference>
<dbReference type="AlphaFoldDB" id="A0A485LET8"/>
<organism evidence="2 3">
    <name type="scientific">Aphanomyces stellatus</name>
    <dbReference type="NCBI Taxonomy" id="120398"/>
    <lineage>
        <taxon>Eukaryota</taxon>
        <taxon>Sar</taxon>
        <taxon>Stramenopiles</taxon>
        <taxon>Oomycota</taxon>
        <taxon>Saprolegniomycetes</taxon>
        <taxon>Saprolegniales</taxon>
        <taxon>Verrucalvaceae</taxon>
        <taxon>Aphanomyces</taxon>
    </lineage>
</organism>
<name>A0A485LET8_9STRA</name>